<keyword evidence="4" id="KW-1133">Transmembrane helix</keyword>
<accession>A0A2R3QC16</accession>
<dbReference type="GO" id="GO:0005886">
    <property type="term" value="C:plasma membrane"/>
    <property type="evidence" value="ECO:0007669"/>
    <property type="project" value="TreeGrafter"/>
</dbReference>
<feature type="coiled-coil region" evidence="3">
    <location>
        <begin position="360"/>
        <end position="387"/>
    </location>
</feature>
<dbReference type="InterPro" id="IPR000160">
    <property type="entry name" value="GGDEF_dom"/>
</dbReference>
<evidence type="ECO:0000256" key="4">
    <source>
        <dbReference type="SAM" id="Phobius"/>
    </source>
</evidence>
<dbReference type="InterPro" id="IPR050469">
    <property type="entry name" value="Diguanylate_Cyclase"/>
</dbReference>
<dbReference type="Pfam" id="PF00990">
    <property type="entry name" value="GGDEF"/>
    <property type="match status" value="1"/>
</dbReference>
<dbReference type="KEGG" id="mela:C6568_08630"/>
<keyword evidence="4" id="KW-0472">Membrane</keyword>
<dbReference type="EC" id="2.7.7.65" evidence="1"/>
<gene>
    <name evidence="6" type="ORF">C6568_08630</name>
</gene>
<dbReference type="SUPFAM" id="SSF53850">
    <property type="entry name" value="Periplasmic binding protein-like II"/>
    <property type="match status" value="1"/>
</dbReference>
<comment type="catalytic activity">
    <reaction evidence="2">
        <text>2 GTP = 3',3'-c-di-GMP + 2 diphosphate</text>
        <dbReference type="Rhea" id="RHEA:24898"/>
        <dbReference type="ChEBI" id="CHEBI:33019"/>
        <dbReference type="ChEBI" id="CHEBI:37565"/>
        <dbReference type="ChEBI" id="CHEBI:58805"/>
        <dbReference type="EC" id="2.7.7.65"/>
    </reaction>
</comment>
<evidence type="ECO:0000256" key="1">
    <source>
        <dbReference type="ARBA" id="ARBA00012528"/>
    </source>
</evidence>
<proteinExistence type="predicted"/>
<dbReference type="GO" id="GO:0052621">
    <property type="term" value="F:diguanylate cyclase activity"/>
    <property type="evidence" value="ECO:0007669"/>
    <property type="project" value="UniProtKB-EC"/>
</dbReference>
<organism evidence="6 7">
    <name type="scientific">Melaminivora suipulveris</name>
    <dbReference type="NCBI Taxonomy" id="2109913"/>
    <lineage>
        <taxon>Bacteria</taxon>
        <taxon>Pseudomonadati</taxon>
        <taxon>Pseudomonadota</taxon>
        <taxon>Betaproteobacteria</taxon>
        <taxon>Burkholderiales</taxon>
        <taxon>Comamonadaceae</taxon>
        <taxon>Melaminivora</taxon>
    </lineage>
</organism>
<dbReference type="GO" id="GO:1902201">
    <property type="term" value="P:negative regulation of bacterial-type flagellum-dependent cell motility"/>
    <property type="evidence" value="ECO:0007669"/>
    <property type="project" value="TreeGrafter"/>
</dbReference>
<dbReference type="SMART" id="SM00062">
    <property type="entry name" value="PBPb"/>
    <property type="match status" value="1"/>
</dbReference>
<evidence type="ECO:0000256" key="2">
    <source>
        <dbReference type="ARBA" id="ARBA00034247"/>
    </source>
</evidence>
<dbReference type="GO" id="GO:0043709">
    <property type="term" value="P:cell adhesion involved in single-species biofilm formation"/>
    <property type="evidence" value="ECO:0007669"/>
    <property type="project" value="TreeGrafter"/>
</dbReference>
<evidence type="ECO:0000313" key="7">
    <source>
        <dbReference type="Proteomes" id="UP000237925"/>
    </source>
</evidence>
<sequence length="556" mass="61435">MGDDPRLDVDSLQSVTNSSVASVRSLLPLCRRVSPARSAGAWLLALAAACASVSAAAQSGTCEGAERIRLRTPVTLEAEELAALRRMPPLRVTSVGAPPLSVYDEKTGSYRGIANDLLCFITAQTGLRHEYVPALESTVAQKIQLVQEGQLDVFAPLSFLPERERQGLFTLPFYDSYYVVIARKGRRLAIASTADLAQYRVGLVDGVALQPVLGNIVPPGRMVNFKEIVTHDGLFEALRDDRIDVAVFNRDFFAEQRFRHELFDLEVVHTLREYPRRYRFYFSRSPQHQRVAAVFDRYLAVADTTLSLQAHEDGERQFIERYVRQRSQRTLLQGASVVAALLALASYLALRKYRALVRRLAQSHERILQQQQALQAANAELEQLSHTDALTRLANRRRLDEALAREHGRWQRTASPLSLLMIDLDHFKRVNDHYGHATGDDYLRAVAQVLARAAARPTDVAARYGGEEFVCLLPDTAPQEAAAVATRIHVGVAALALPNAHARPPFLTVSIGVATLAGGTHDAQDLLEAADAQLYAAKSGGRDQIRSVTLDDTDFG</sequence>
<dbReference type="Proteomes" id="UP000237925">
    <property type="component" value="Chromosome"/>
</dbReference>
<dbReference type="CDD" id="cd01949">
    <property type="entry name" value="GGDEF"/>
    <property type="match status" value="1"/>
</dbReference>
<dbReference type="AlphaFoldDB" id="A0A2R3QC16"/>
<keyword evidence="3" id="KW-0175">Coiled coil</keyword>
<dbReference type="FunFam" id="3.30.70.270:FF:000001">
    <property type="entry name" value="Diguanylate cyclase domain protein"/>
    <property type="match status" value="1"/>
</dbReference>
<dbReference type="PANTHER" id="PTHR45138">
    <property type="entry name" value="REGULATORY COMPONENTS OF SENSORY TRANSDUCTION SYSTEM"/>
    <property type="match status" value="1"/>
</dbReference>
<evidence type="ECO:0000259" key="5">
    <source>
        <dbReference type="PROSITE" id="PS50887"/>
    </source>
</evidence>
<dbReference type="NCBIfam" id="TIGR00254">
    <property type="entry name" value="GGDEF"/>
    <property type="match status" value="1"/>
</dbReference>
<evidence type="ECO:0000313" key="6">
    <source>
        <dbReference type="EMBL" id="AVO49321.1"/>
    </source>
</evidence>
<dbReference type="PANTHER" id="PTHR45138:SF9">
    <property type="entry name" value="DIGUANYLATE CYCLASE DGCM-RELATED"/>
    <property type="match status" value="1"/>
</dbReference>
<keyword evidence="4" id="KW-0812">Transmembrane</keyword>
<dbReference type="PROSITE" id="PS50887">
    <property type="entry name" value="GGDEF"/>
    <property type="match status" value="1"/>
</dbReference>
<protein>
    <recommendedName>
        <fullName evidence="1">diguanylate cyclase</fullName>
        <ecNumber evidence="1">2.7.7.65</ecNumber>
    </recommendedName>
</protein>
<dbReference type="InterPro" id="IPR001638">
    <property type="entry name" value="Solute-binding_3/MltF_N"/>
</dbReference>
<dbReference type="InterPro" id="IPR029787">
    <property type="entry name" value="Nucleotide_cyclase"/>
</dbReference>
<name>A0A2R3QC16_9BURK</name>
<dbReference type="OrthoDB" id="9813903at2"/>
<dbReference type="SUPFAM" id="SSF55073">
    <property type="entry name" value="Nucleotide cyclase"/>
    <property type="match status" value="1"/>
</dbReference>
<dbReference type="EMBL" id="CP027667">
    <property type="protein sequence ID" value="AVO49321.1"/>
    <property type="molecule type" value="Genomic_DNA"/>
</dbReference>
<feature type="domain" description="GGDEF" evidence="5">
    <location>
        <begin position="415"/>
        <end position="550"/>
    </location>
</feature>
<dbReference type="Gene3D" id="3.30.70.270">
    <property type="match status" value="1"/>
</dbReference>
<dbReference type="InterPro" id="IPR043128">
    <property type="entry name" value="Rev_trsase/Diguanyl_cyclase"/>
</dbReference>
<reference evidence="6 7" key="1">
    <citation type="submission" date="2018-03" db="EMBL/GenBank/DDBJ databases">
        <title>Genome sequencing of Melaminivora sp.</title>
        <authorList>
            <person name="Kim S.-J."/>
            <person name="Heo J."/>
            <person name="Ahn J.-H."/>
            <person name="Kwon S.-W."/>
        </authorList>
    </citation>
    <scope>NUCLEOTIDE SEQUENCE [LARGE SCALE GENOMIC DNA]</scope>
    <source>
        <strain evidence="6 7">SC2-9</strain>
    </source>
</reference>
<keyword evidence="7" id="KW-1185">Reference proteome</keyword>
<feature type="transmembrane region" description="Helical" evidence="4">
    <location>
        <begin position="331"/>
        <end position="350"/>
    </location>
</feature>
<dbReference type="SMART" id="SM00267">
    <property type="entry name" value="GGDEF"/>
    <property type="match status" value="1"/>
</dbReference>
<evidence type="ECO:0000256" key="3">
    <source>
        <dbReference type="SAM" id="Coils"/>
    </source>
</evidence>
<dbReference type="Gene3D" id="3.40.190.10">
    <property type="entry name" value="Periplasmic binding protein-like II"/>
    <property type="match status" value="2"/>
</dbReference>